<comment type="subcellular location">
    <subcellularLocation>
        <location evidence="1">Nucleus</location>
    </subcellularLocation>
</comment>
<dbReference type="PANTHER" id="PTHR40626">
    <property type="entry name" value="MIP31509P"/>
    <property type="match status" value="1"/>
</dbReference>
<dbReference type="EMBL" id="MUNK01000229">
    <property type="protein sequence ID" value="OTA24789.1"/>
    <property type="molecule type" value="Genomic_DNA"/>
</dbReference>
<evidence type="ECO:0000256" key="7">
    <source>
        <dbReference type="SAM" id="MobiDB-lite"/>
    </source>
</evidence>
<keyword evidence="5" id="KW-0862">Zinc</keyword>
<protein>
    <recommendedName>
        <fullName evidence="8">Xylanolytic transcriptional activator regulatory domain-containing protein</fullName>
    </recommendedName>
</protein>
<feature type="compositionally biased region" description="Basic and acidic residues" evidence="7">
    <location>
        <begin position="1"/>
        <end position="10"/>
    </location>
</feature>
<evidence type="ECO:0000313" key="9">
    <source>
        <dbReference type="EMBL" id="OTA24789.1"/>
    </source>
</evidence>
<dbReference type="InParanoid" id="A0A1Z5SVG1"/>
<dbReference type="STRING" id="1157616.A0A1Z5SVG1"/>
<feature type="region of interest" description="Disordered" evidence="7">
    <location>
        <begin position="1"/>
        <end position="38"/>
    </location>
</feature>
<dbReference type="GO" id="GO:0008270">
    <property type="term" value="F:zinc ion binding"/>
    <property type="evidence" value="ECO:0007669"/>
    <property type="project" value="UniProtKB-KW"/>
</dbReference>
<dbReference type="AlphaFoldDB" id="A0A1Z5SVG1"/>
<evidence type="ECO:0000256" key="4">
    <source>
        <dbReference type="ARBA" id="ARBA00022771"/>
    </source>
</evidence>
<keyword evidence="3" id="KW-0677">Repeat</keyword>
<dbReference type="GO" id="GO:0000785">
    <property type="term" value="C:chromatin"/>
    <property type="evidence" value="ECO:0007669"/>
    <property type="project" value="TreeGrafter"/>
</dbReference>
<evidence type="ECO:0000256" key="5">
    <source>
        <dbReference type="ARBA" id="ARBA00022833"/>
    </source>
</evidence>
<evidence type="ECO:0000259" key="8">
    <source>
        <dbReference type="Pfam" id="PF04082"/>
    </source>
</evidence>
<accession>A0A1Z5SVG1</accession>
<dbReference type="InterPro" id="IPR051059">
    <property type="entry name" value="VerF-like"/>
</dbReference>
<dbReference type="Proteomes" id="UP000194280">
    <property type="component" value="Unassembled WGS sequence"/>
</dbReference>
<evidence type="ECO:0000313" key="10">
    <source>
        <dbReference type="Proteomes" id="UP000194280"/>
    </source>
</evidence>
<reference evidence="9 10" key="1">
    <citation type="submission" date="2017-01" db="EMBL/GenBank/DDBJ databases">
        <title>The recent genome duplication of the halophilic yeast Hortaea werneckii: insights from long-read sequencing.</title>
        <authorList>
            <person name="Sinha S."/>
            <person name="Flibotte S."/>
            <person name="Neira M."/>
            <person name="Lenassi M."/>
            <person name="Gostincar C."/>
            <person name="Stajich J.E."/>
            <person name="Nislow C.E."/>
        </authorList>
    </citation>
    <scope>NUCLEOTIDE SEQUENCE [LARGE SCALE GENOMIC DNA]</scope>
    <source>
        <strain evidence="9 10">EXF-2000</strain>
    </source>
</reference>
<organism evidence="9 10">
    <name type="scientific">Hortaea werneckii EXF-2000</name>
    <dbReference type="NCBI Taxonomy" id="1157616"/>
    <lineage>
        <taxon>Eukaryota</taxon>
        <taxon>Fungi</taxon>
        <taxon>Dikarya</taxon>
        <taxon>Ascomycota</taxon>
        <taxon>Pezizomycotina</taxon>
        <taxon>Dothideomycetes</taxon>
        <taxon>Dothideomycetidae</taxon>
        <taxon>Mycosphaerellales</taxon>
        <taxon>Teratosphaeriaceae</taxon>
        <taxon>Hortaea</taxon>
    </lineage>
</organism>
<name>A0A1Z5SVG1_HORWE</name>
<evidence type="ECO:0000256" key="2">
    <source>
        <dbReference type="ARBA" id="ARBA00022723"/>
    </source>
</evidence>
<dbReference type="OrthoDB" id="3945418at2759"/>
<dbReference type="PANTHER" id="PTHR40626:SF14">
    <property type="entry name" value="C2H2 TYPE ZINC FINGER DOMAIN PROTEIN (AFU_ORTHOLOGUE AFUA_1G02360)"/>
    <property type="match status" value="1"/>
</dbReference>
<comment type="caution">
    <text evidence="9">The sequence shown here is derived from an EMBL/GenBank/DDBJ whole genome shotgun (WGS) entry which is preliminary data.</text>
</comment>
<keyword evidence="10" id="KW-1185">Reference proteome</keyword>
<dbReference type="Pfam" id="PF04082">
    <property type="entry name" value="Fungal_trans"/>
    <property type="match status" value="1"/>
</dbReference>
<keyword evidence="6" id="KW-0539">Nucleus</keyword>
<evidence type="ECO:0000256" key="6">
    <source>
        <dbReference type="ARBA" id="ARBA00023242"/>
    </source>
</evidence>
<dbReference type="GO" id="GO:0000981">
    <property type="term" value="F:DNA-binding transcription factor activity, RNA polymerase II-specific"/>
    <property type="evidence" value="ECO:0007669"/>
    <property type="project" value="InterPro"/>
</dbReference>
<gene>
    <name evidence="9" type="ORF">BTJ68_12513</name>
</gene>
<dbReference type="GO" id="GO:0005634">
    <property type="term" value="C:nucleus"/>
    <property type="evidence" value="ECO:0007669"/>
    <property type="project" value="UniProtKB-SubCell"/>
</dbReference>
<keyword evidence="2" id="KW-0479">Metal-binding</keyword>
<dbReference type="GO" id="GO:0006351">
    <property type="term" value="P:DNA-templated transcription"/>
    <property type="evidence" value="ECO:0007669"/>
    <property type="project" value="InterPro"/>
</dbReference>
<evidence type="ECO:0000256" key="3">
    <source>
        <dbReference type="ARBA" id="ARBA00022737"/>
    </source>
</evidence>
<sequence>MPELHGRSQERNAQQDGHDITSYEPTGDDPQARQVDFERWDGLSSMSLDQQVSIAESSSSLLWPDSEDLFQSLTSNDGDPWDNTMSGQSAVPFLDVAQAQALPGPSEDADITDDGQRAVQTTNGLLTNTIMQVTSSRALHTLTPQLLDNSLHAFFAKFNPILPVVHRPTFVYRQCSAPLLLNAIALGSLFLGTDEATATGERLWRLAHTAIATSWHEMIGQRRDHDIFSGLELLLAALLSQIYAALSKASI</sequence>
<dbReference type="GO" id="GO:0000978">
    <property type="term" value="F:RNA polymerase II cis-regulatory region sequence-specific DNA binding"/>
    <property type="evidence" value="ECO:0007669"/>
    <property type="project" value="InterPro"/>
</dbReference>
<dbReference type="InterPro" id="IPR007219">
    <property type="entry name" value="XnlR_reg_dom"/>
</dbReference>
<dbReference type="CDD" id="cd12148">
    <property type="entry name" value="fungal_TF_MHR"/>
    <property type="match status" value="1"/>
</dbReference>
<keyword evidence="4" id="KW-0863">Zinc-finger</keyword>
<feature type="domain" description="Xylanolytic transcriptional activator regulatory" evidence="8">
    <location>
        <begin position="151"/>
        <end position="198"/>
    </location>
</feature>
<proteinExistence type="predicted"/>
<evidence type="ECO:0000256" key="1">
    <source>
        <dbReference type="ARBA" id="ARBA00004123"/>
    </source>
</evidence>
<dbReference type="VEuPathDB" id="FungiDB:BTJ68_12513"/>